<evidence type="ECO:0000313" key="8">
    <source>
        <dbReference type="Proteomes" id="UP000313359"/>
    </source>
</evidence>
<dbReference type="CDD" id="cd15522">
    <property type="entry name" value="PHD_TAF3"/>
    <property type="match status" value="1"/>
</dbReference>
<dbReference type="Pfam" id="PF00628">
    <property type="entry name" value="PHD"/>
    <property type="match status" value="1"/>
</dbReference>
<dbReference type="OrthoDB" id="436852at2759"/>
<feature type="compositionally biased region" description="Polar residues" evidence="5">
    <location>
        <begin position="288"/>
        <end position="297"/>
    </location>
</feature>
<organism evidence="7 8">
    <name type="scientific">Lentinus tigrinus ALCF2SS1-6</name>
    <dbReference type="NCBI Taxonomy" id="1328759"/>
    <lineage>
        <taxon>Eukaryota</taxon>
        <taxon>Fungi</taxon>
        <taxon>Dikarya</taxon>
        <taxon>Basidiomycota</taxon>
        <taxon>Agaricomycotina</taxon>
        <taxon>Agaricomycetes</taxon>
        <taxon>Polyporales</taxon>
        <taxon>Polyporaceae</taxon>
        <taxon>Lentinus</taxon>
    </lineage>
</organism>
<dbReference type="InterPro" id="IPR001965">
    <property type="entry name" value="Znf_PHD"/>
</dbReference>
<dbReference type="AlphaFoldDB" id="A0A5C2S6A8"/>
<feature type="compositionally biased region" description="Polar residues" evidence="5">
    <location>
        <begin position="43"/>
        <end position="54"/>
    </location>
</feature>
<feature type="compositionally biased region" description="Polar residues" evidence="5">
    <location>
        <begin position="120"/>
        <end position="139"/>
    </location>
</feature>
<gene>
    <name evidence="7" type="ORF">L227DRAFT_611976</name>
</gene>
<dbReference type="EMBL" id="ML122270">
    <property type="protein sequence ID" value="RPD59365.1"/>
    <property type="molecule type" value="Genomic_DNA"/>
</dbReference>
<feature type="compositionally biased region" description="Basic and acidic residues" evidence="5">
    <location>
        <begin position="758"/>
        <end position="768"/>
    </location>
</feature>
<sequence>MAVYAPDPTGTYSSPVSNSNRDVPIARGAAIKAATPQREGLQTHASTSFMTPESSPVLPRKTMPPETPIAGPSSIPHTPVRTKREPVGPSRGVSVADEATNGMDIDTPVPPLEPAPIISTPVSSHSRALTPASRLSSPFQGRLSASGRRTAMSQSKSPMPANSPAPNVFTTSPATPPPLATPVPKRALGGEIQRIHLQLAADHAERISEMEARRPEYLVREKRPHSEADIPTLDELDAADATLGVTESPVKGRRLQLFQATSEETFEQSLLAGGYPGYGQSPAYKNGEPQTPTAKGRNALSQRALQWLQQATPGQPGPSTVAAAVEAAPPEEPEYVPTEKEVRKRKWLDAFKEDRNKESSTKLYPVEVEGRGRLLLNVPPEGSAGHPDNPVKKRVIRRKRRRGGGRRGQADVQDDEVVQPNWLDSAFPWCLRAQERTHTEKMEQEERLKWIERFLDRDSESDSGDDQEIRPPLQSHENDQVAHRRGRGKMVPLRMNPGGAARAGGEENVLVPSDPADARAALLSKRSVRSLAGRRKEGLDDEVEEVKCIGCKRGDDGSELVQCDECHTWYHLPCIGIKNVSELGREEDPWYCNTCLDITPSSPLVEPTFVPTDDRPLDSVSHRDSFFLQEPLLESPSPRWHAELREPQTPVRGGSVRDGTYTRTFSTRSSWGDSSRAGPSTPDSSARTVRVYNTPGPFALAFDREGFDPETPFDPTTTPSRGIKFSGGPPPTLGLSTPKGGLGWAAARGGQTPTPAKFGERPLGGRDGWRHSMDENAGGPFSSPYPRSIYSAAVEDTPVTRAPRVRERLSSGRRLWDDSPGFARPVVPRTPPPRARARGERDREGDVVMET</sequence>
<feature type="region of interest" description="Disordered" evidence="5">
    <location>
        <begin position="1"/>
        <end position="177"/>
    </location>
</feature>
<evidence type="ECO:0000313" key="7">
    <source>
        <dbReference type="EMBL" id="RPD59365.1"/>
    </source>
</evidence>
<feature type="region of interest" description="Disordered" evidence="5">
    <location>
        <begin position="271"/>
        <end position="297"/>
    </location>
</feature>
<feature type="compositionally biased region" description="Polar residues" evidence="5">
    <location>
        <begin position="10"/>
        <end position="21"/>
    </location>
</feature>
<feature type="compositionally biased region" description="Polar residues" evidence="5">
    <location>
        <begin position="661"/>
        <end position="687"/>
    </location>
</feature>
<dbReference type="InterPro" id="IPR019787">
    <property type="entry name" value="Znf_PHD-finger"/>
</dbReference>
<evidence type="ECO:0000256" key="3">
    <source>
        <dbReference type="ARBA" id="ARBA00022833"/>
    </source>
</evidence>
<dbReference type="Gene3D" id="3.30.40.10">
    <property type="entry name" value="Zinc/RING finger domain, C3HC4 (zinc finger)"/>
    <property type="match status" value="1"/>
</dbReference>
<evidence type="ECO:0000256" key="5">
    <source>
        <dbReference type="SAM" id="MobiDB-lite"/>
    </source>
</evidence>
<keyword evidence="1" id="KW-0479">Metal-binding</keyword>
<evidence type="ECO:0000256" key="4">
    <source>
        <dbReference type="PROSITE-ProRule" id="PRU00146"/>
    </source>
</evidence>
<dbReference type="Proteomes" id="UP000313359">
    <property type="component" value="Unassembled WGS sequence"/>
</dbReference>
<evidence type="ECO:0000256" key="2">
    <source>
        <dbReference type="ARBA" id="ARBA00022771"/>
    </source>
</evidence>
<feature type="compositionally biased region" description="Basic and acidic residues" evidence="5">
    <location>
        <begin position="837"/>
        <end position="851"/>
    </location>
</feature>
<keyword evidence="2 4" id="KW-0863">Zinc-finger</keyword>
<evidence type="ECO:0000256" key="1">
    <source>
        <dbReference type="ARBA" id="ARBA00022723"/>
    </source>
</evidence>
<dbReference type="STRING" id="1328759.A0A5C2S6A8"/>
<accession>A0A5C2S6A8</accession>
<dbReference type="PROSITE" id="PS01359">
    <property type="entry name" value="ZF_PHD_1"/>
    <property type="match status" value="1"/>
</dbReference>
<keyword evidence="8" id="KW-1185">Reference proteome</keyword>
<feature type="domain" description="PHD-type" evidence="6">
    <location>
        <begin position="545"/>
        <end position="598"/>
    </location>
</feature>
<feature type="region of interest" description="Disordered" evidence="5">
    <location>
        <begin position="801"/>
        <end position="851"/>
    </location>
</feature>
<proteinExistence type="predicted"/>
<keyword evidence="3" id="KW-0862">Zinc</keyword>
<feature type="region of interest" description="Disordered" evidence="5">
    <location>
        <begin position="458"/>
        <end position="493"/>
    </location>
</feature>
<name>A0A5C2S6A8_9APHY</name>
<feature type="compositionally biased region" description="Basic and acidic residues" evidence="5">
    <location>
        <begin position="804"/>
        <end position="817"/>
    </location>
</feature>
<feature type="region of interest" description="Disordered" evidence="5">
    <location>
        <begin position="639"/>
        <end position="768"/>
    </location>
</feature>
<reference evidence="7" key="1">
    <citation type="journal article" date="2018" name="Genome Biol. Evol.">
        <title>Genomics and development of Lentinus tigrinus, a white-rot wood-decaying mushroom with dimorphic fruiting bodies.</title>
        <authorList>
            <person name="Wu B."/>
            <person name="Xu Z."/>
            <person name="Knudson A."/>
            <person name="Carlson A."/>
            <person name="Chen N."/>
            <person name="Kovaka S."/>
            <person name="LaButti K."/>
            <person name="Lipzen A."/>
            <person name="Pennachio C."/>
            <person name="Riley R."/>
            <person name="Schakwitz W."/>
            <person name="Umezawa K."/>
            <person name="Ohm R.A."/>
            <person name="Grigoriev I.V."/>
            <person name="Nagy L.G."/>
            <person name="Gibbons J."/>
            <person name="Hibbett D."/>
        </authorList>
    </citation>
    <scope>NUCLEOTIDE SEQUENCE [LARGE SCALE GENOMIC DNA]</scope>
    <source>
        <strain evidence="7">ALCF2SS1-6</strain>
    </source>
</reference>
<protein>
    <recommendedName>
        <fullName evidence="6">PHD-type domain-containing protein</fullName>
    </recommendedName>
</protein>
<dbReference type="SMART" id="SM00249">
    <property type="entry name" value="PHD"/>
    <property type="match status" value="1"/>
</dbReference>
<feature type="compositionally biased region" description="Low complexity" evidence="5">
    <location>
        <begin position="709"/>
        <end position="719"/>
    </location>
</feature>
<dbReference type="SUPFAM" id="SSF57903">
    <property type="entry name" value="FYVE/PHD zinc finger"/>
    <property type="match status" value="1"/>
</dbReference>
<evidence type="ECO:0000259" key="6">
    <source>
        <dbReference type="PROSITE" id="PS50016"/>
    </source>
</evidence>
<dbReference type="InterPro" id="IPR019786">
    <property type="entry name" value="Zinc_finger_PHD-type_CS"/>
</dbReference>
<dbReference type="GO" id="GO:0008270">
    <property type="term" value="F:zinc ion binding"/>
    <property type="evidence" value="ECO:0007669"/>
    <property type="project" value="UniProtKB-KW"/>
</dbReference>
<dbReference type="InterPro" id="IPR013083">
    <property type="entry name" value="Znf_RING/FYVE/PHD"/>
</dbReference>
<dbReference type="InterPro" id="IPR011011">
    <property type="entry name" value="Znf_FYVE_PHD"/>
</dbReference>
<dbReference type="PROSITE" id="PS50016">
    <property type="entry name" value="ZF_PHD_2"/>
    <property type="match status" value="1"/>
</dbReference>